<dbReference type="KEGG" id="pms:KNP414_03145"/>
<dbReference type="Proteomes" id="UP000006620">
    <property type="component" value="Chromosome"/>
</dbReference>
<dbReference type="HOGENOM" id="CLU_3313827_0_0_9"/>
<accession>F8FB60</accession>
<organism evidence="2 3">
    <name type="scientific">Paenibacillus mucilaginosus (strain KNP414)</name>
    <dbReference type="NCBI Taxonomy" id="1036673"/>
    <lineage>
        <taxon>Bacteria</taxon>
        <taxon>Bacillati</taxon>
        <taxon>Bacillota</taxon>
        <taxon>Bacilli</taxon>
        <taxon>Bacillales</taxon>
        <taxon>Paenibacillaceae</taxon>
        <taxon>Paenibacillus</taxon>
    </lineage>
</organism>
<sequence>MKVSYSYNNRQRLIKQFILFMGFLFHWSEWNALDKNDIS</sequence>
<keyword evidence="1" id="KW-0472">Membrane</keyword>
<protein>
    <submittedName>
        <fullName evidence="2">Uncharacterized protein</fullName>
    </submittedName>
</protein>
<evidence type="ECO:0000313" key="2">
    <source>
        <dbReference type="EMBL" id="AEI41703.1"/>
    </source>
</evidence>
<evidence type="ECO:0000256" key="1">
    <source>
        <dbReference type="SAM" id="Phobius"/>
    </source>
</evidence>
<gene>
    <name evidence="2" type="ordered locus">KNP414_03145</name>
</gene>
<dbReference type="EMBL" id="CP002869">
    <property type="protein sequence ID" value="AEI41703.1"/>
    <property type="molecule type" value="Genomic_DNA"/>
</dbReference>
<feature type="transmembrane region" description="Helical" evidence="1">
    <location>
        <begin position="12"/>
        <end position="28"/>
    </location>
</feature>
<keyword evidence="1" id="KW-0812">Transmembrane</keyword>
<reference evidence="3" key="1">
    <citation type="submission" date="2011-06" db="EMBL/GenBank/DDBJ databases">
        <title>Complete genome sequence of Paenibacillus mucilaginosus KNP414.</title>
        <authorList>
            <person name="Wang J."/>
            <person name="Hu S."/>
            <person name="Hu X."/>
            <person name="Zhang B."/>
            <person name="Dong D."/>
            <person name="Zhang S."/>
            <person name="Zhao K."/>
            <person name="Wu D."/>
        </authorList>
    </citation>
    <scope>NUCLEOTIDE SEQUENCE [LARGE SCALE GENOMIC DNA]</scope>
    <source>
        <strain evidence="3">KNP414</strain>
    </source>
</reference>
<reference evidence="2 3" key="2">
    <citation type="journal article" date="2013" name="Genome Announc.">
        <title>Genome Sequence of Growth-Improving Paenibacillus mucilaginosus Strain KNP414.</title>
        <authorList>
            <person name="Lu J.J."/>
            <person name="Wang J.F."/>
            <person name="Hu X.F."/>
        </authorList>
    </citation>
    <scope>NUCLEOTIDE SEQUENCE [LARGE SCALE GENOMIC DNA]</scope>
    <source>
        <strain evidence="2 3">KNP414</strain>
    </source>
</reference>
<proteinExistence type="predicted"/>
<dbReference type="PATRIC" id="fig|1036673.3.peg.2887"/>
<name>F8FB60_PAEMK</name>
<evidence type="ECO:0000313" key="3">
    <source>
        <dbReference type="Proteomes" id="UP000006620"/>
    </source>
</evidence>
<keyword evidence="1" id="KW-1133">Transmembrane helix</keyword>
<dbReference type="AlphaFoldDB" id="F8FB60"/>